<evidence type="ECO:0000256" key="7">
    <source>
        <dbReference type="ARBA" id="ARBA00022927"/>
    </source>
</evidence>
<evidence type="ECO:0000256" key="6">
    <source>
        <dbReference type="ARBA" id="ARBA00022892"/>
    </source>
</evidence>
<evidence type="ECO:0000256" key="2">
    <source>
        <dbReference type="ARBA" id="ARBA00007891"/>
    </source>
</evidence>
<evidence type="ECO:0000256" key="9">
    <source>
        <dbReference type="ARBA" id="ARBA00023136"/>
    </source>
</evidence>
<comment type="subcellular location">
    <subcellularLocation>
        <location evidence="1">Endoplasmic reticulum membrane</location>
        <topology evidence="1">Single-pass type IV membrane protein</topology>
    </subcellularLocation>
</comment>
<evidence type="ECO:0000256" key="11">
    <source>
        <dbReference type="SAM" id="Phobius"/>
    </source>
</evidence>
<dbReference type="GO" id="GO:0015031">
    <property type="term" value="P:protein transport"/>
    <property type="evidence" value="ECO:0007669"/>
    <property type="project" value="UniProtKB-KW"/>
</dbReference>
<dbReference type="InterPro" id="IPR027417">
    <property type="entry name" value="P-loop_NTPase"/>
</dbReference>
<gene>
    <name evidence="12" type="ORF">LWI29_031316</name>
</gene>
<dbReference type="InterPro" id="IPR019150">
    <property type="entry name" value="Vesicle_transport_protein_Use1"/>
</dbReference>
<dbReference type="Gene3D" id="1.20.910.10">
    <property type="entry name" value="Heme oxygenase-like"/>
    <property type="match status" value="1"/>
</dbReference>
<keyword evidence="5" id="KW-0256">Endoplasmic reticulum</keyword>
<evidence type="ECO:0000256" key="5">
    <source>
        <dbReference type="ARBA" id="ARBA00022824"/>
    </source>
</evidence>
<comment type="similarity">
    <text evidence="2">Belongs to the USE1 family.</text>
</comment>
<protein>
    <submittedName>
        <fullName evidence="12">Uncharacterized protein</fullName>
    </submittedName>
</protein>
<feature type="compositionally biased region" description="Polar residues" evidence="10">
    <location>
        <begin position="516"/>
        <end position="525"/>
    </location>
</feature>
<dbReference type="EMBL" id="JAUESC010000004">
    <property type="protein sequence ID" value="KAK0598066.1"/>
    <property type="molecule type" value="Genomic_DNA"/>
</dbReference>
<keyword evidence="7" id="KW-0653">Protein transport</keyword>
<dbReference type="InterPro" id="IPR016084">
    <property type="entry name" value="Haem_Oase-like_multi-hlx"/>
</dbReference>
<evidence type="ECO:0000256" key="8">
    <source>
        <dbReference type="ARBA" id="ARBA00022989"/>
    </source>
</evidence>
<sequence length="673" mass="75680">MQQSSLSVSSSLSLPSLLDSKLTIRSKNKNLKCSRRNSSPPLILCCSDPSSSSTARTATTTSNGIGPPVLKKRKRYRKEYPGENEGITEEMRFVAMRLCNIKGKKIPFSYLEIHRTTTTLKKKKMIRTKRPVNPAWKGLLSTWLIASSALLINPMMSLRSAPLFLSHFYNIYFLHIAGGQVIAKQVSEKILEGRELELYKWDGEAEELVHENPNMLRESLPDTLNSGSLCMPFNSRFNQPIIYSKNIECPLEECACNPVRYSMQRSGSGWFETLLNSHVNVSSNGEIFSVRDWMINISSIVSTVDKVYNLDWFTSASKNACSAAVGFKWMLNQGLMEHHNEIAEDCSLSHQIFSLPSLYPRTLSASSPDSTLLCALSESRLIPNSLYSKSQTLDLSTHRLSLVRRFSLSSAVVRHRFCLLCFRSLGYRILLVLMGMSKTEVNLRRLLAAAPQQQNQAKLIHYVATLREQLEQLAEERTPEGLPRVSKAKVNDYSEKIEALASKVVVPLPDIQVSQHSSRSNSFKESPSKSDEETLIPSSPGLRRRNVHFSNIQDRTRDTIEADTSEPVKLDAAAQAHIEKHRKLQDNLTDEMVGLARQLKESSLVMSQSLQNTEKILDSTEKAIEQSLASTGHANVRATKIYSESSKTTCFTWLLMFAMTCVFIMVVLLIRVT</sequence>
<keyword evidence="13" id="KW-1185">Reference proteome</keyword>
<accession>A0AA39SHB7</accession>
<feature type="transmembrane region" description="Helical" evidence="11">
    <location>
        <begin position="651"/>
        <end position="670"/>
    </location>
</feature>
<dbReference type="PANTHER" id="PTHR13050">
    <property type="entry name" value="USE1-LIKE PROTEIN"/>
    <property type="match status" value="1"/>
</dbReference>
<keyword evidence="8 11" id="KW-1133">Transmembrane helix</keyword>
<dbReference type="CDD" id="cd15860">
    <property type="entry name" value="SNARE_USE1"/>
    <property type="match status" value="1"/>
</dbReference>
<proteinExistence type="inferred from homology"/>
<dbReference type="SUPFAM" id="SSF48613">
    <property type="entry name" value="Heme oxygenase-like"/>
    <property type="match status" value="1"/>
</dbReference>
<dbReference type="AlphaFoldDB" id="A0AA39SHB7"/>
<evidence type="ECO:0000256" key="4">
    <source>
        <dbReference type="ARBA" id="ARBA00022692"/>
    </source>
</evidence>
<dbReference type="Pfam" id="PF09753">
    <property type="entry name" value="Use1"/>
    <property type="match status" value="1"/>
</dbReference>
<feature type="compositionally biased region" description="Low complexity" evidence="10">
    <location>
        <begin position="51"/>
        <end position="62"/>
    </location>
</feature>
<dbReference type="GO" id="GO:0005789">
    <property type="term" value="C:endoplasmic reticulum membrane"/>
    <property type="evidence" value="ECO:0007669"/>
    <property type="project" value="UniProtKB-SubCell"/>
</dbReference>
<feature type="region of interest" description="Disordered" evidence="10">
    <location>
        <begin position="516"/>
        <end position="553"/>
    </location>
</feature>
<keyword evidence="4 11" id="KW-0812">Transmembrane</keyword>
<dbReference type="Proteomes" id="UP001168877">
    <property type="component" value="Unassembled WGS sequence"/>
</dbReference>
<keyword evidence="3" id="KW-0813">Transport</keyword>
<keyword evidence="6" id="KW-0931">ER-Golgi transport</keyword>
<reference evidence="12" key="1">
    <citation type="journal article" date="2022" name="Plant J.">
        <title>Strategies of tolerance reflected in two North American maple genomes.</title>
        <authorList>
            <person name="McEvoy S.L."/>
            <person name="Sezen U.U."/>
            <person name="Trouern-Trend A."/>
            <person name="McMahon S.M."/>
            <person name="Schaberg P.G."/>
            <person name="Yang J."/>
            <person name="Wegrzyn J.L."/>
            <person name="Swenson N.G."/>
        </authorList>
    </citation>
    <scope>NUCLEOTIDE SEQUENCE</scope>
    <source>
        <strain evidence="12">NS2018</strain>
    </source>
</reference>
<evidence type="ECO:0000256" key="1">
    <source>
        <dbReference type="ARBA" id="ARBA00004163"/>
    </source>
</evidence>
<evidence type="ECO:0000313" key="13">
    <source>
        <dbReference type="Proteomes" id="UP001168877"/>
    </source>
</evidence>
<name>A0AA39SHB7_ACESA</name>
<comment type="caution">
    <text evidence="12">The sequence shown here is derived from an EMBL/GenBank/DDBJ whole genome shotgun (WGS) entry which is preliminary data.</text>
</comment>
<dbReference type="GO" id="GO:0005484">
    <property type="term" value="F:SNAP receptor activity"/>
    <property type="evidence" value="ECO:0007669"/>
    <property type="project" value="TreeGrafter"/>
</dbReference>
<dbReference type="GO" id="GO:0031201">
    <property type="term" value="C:SNARE complex"/>
    <property type="evidence" value="ECO:0007669"/>
    <property type="project" value="TreeGrafter"/>
</dbReference>
<dbReference type="SUPFAM" id="SSF52540">
    <property type="entry name" value="P-loop containing nucleoside triphosphate hydrolases"/>
    <property type="match status" value="1"/>
</dbReference>
<reference evidence="12" key="2">
    <citation type="submission" date="2023-06" db="EMBL/GenBank/DDBJ databases">
        <authorList>
            <person name="Swenson N.G."/>
            <person name="Wegrzyn J.L."/>
            <person name="Mcevoy S.L."/>
        </authorList>
    </citation>
    <scope>NUCLEOTIDE SEQUENCE</scope>
    <source>
        <strain evidence="12">NS2018</strain>
        <tissue evidence="12">Leaf</tissue>
    </source>
</reference>
<dbReference type="PANTHER" id="PTHR13050:SF7">
    <property type="entry name" value="VESICLE TRANSPORT PROTEIN USE1"/>
    <property type="match status" value="1"/>
</dbReference>
<keyword evidence="9 11" id="KW-0472">Membrane</keyword>
<dbReference type="Gene3D" id="3.40.50.300">
    <property type="entry name" value="P-loop containing nucleotide triphosphate hydrolases"/>
    <property type="match status" value="1"/>
</dbReference>
<feature type="region of interest" description="Disordered" evidence="10">
    <location>
        <begin position="51"/>
        <end position="72"/>
    </location>
</feature>
<dbReference type="GO" id="GO:0006890">
    <property type="term" value="P:retrograde vesicle-mediated transport, Golgi to endoplasmic reticulum"/>
    <property type="evidence" value="ECO:0007669"/>
    <property type="project" value="TreeGrafter"/>
</dbReference>
<evidence type="ECO:0000256" key="10">
    <source>
        <dbReference type="SAM" id="MobiDB-lite"/>
    </source>
</evidence>
<evidence type="ECO:0000313" key="12">
    <source>
        <dbReference type="EMBL" id="KAK0598066.1"/>
    </source>
</evidence>
<organism evidence="12 13">
    <name type="scientific">Acer saccharum</name>
    <name type="common">Sugar maple</name>
    <dbReference type="NCBI Taxonomy" id="4024"/>
    <lineage>
        <taxon>Eukaryota</taxon>
        <taxon>Viridiplantae</taxon>
        <taxon>Streptophyta</taxon>
        <taxon>Embryophyta</taxon>
        <taxon>Tracheophyta</taxon>
        <taxon>Spermatophyta</taxon>
        <taxon>Magnoliopsida</taxon>
        <taxon>eudicotyledons</taxon>
        <taxon>Gunneridae</taxon>
        <taxon>Pentapetalae</taxon>
        <taxon>rosids</taxon>
        <taxon>malvids</taxon>
        <taxon>Sapindales</taxon>
        <taxon>Sapindaceae</taxon>
        <taxon>Hippocastanoideae</taxon>
        <taxon>Acereae</taxon>
        <taxon>Acer</taxon>
    </lineage>
</organism>
<evidence type="ECO:0000256" key="3">
    <source>
        <dbReference type="ARBA" id="ARBA00022448"/>
    </source>
</evidence>